<dbReference type="PROSITE" id="PS50089">
    <property type="entry name" value="ZF_RING_2"/>
    <property type="match status" value="1"/>
</dbReference>
<evidence type="ECO:0000256" key="2">
    <source>
        <dbReference type="ARBA" id="ARBA00022771"/>
    </source>
</evidence>
<evidence type="ECO:0000259" key="5">
    <source>
        <dbReference type="PROSITE" id="PS50089"/>
    </source>
</evidence>
<evidence type="ECO:0000313" key="6">
    <source>
        <dbReference type="EMBL" id="RZC81730.1"/>
    </source>
</evidence>
<evidence type="ECO:0000313" key="7">
    <source>
        <dbReference type="Proteomes" id="UP000316621"/>
    </source>
</evidence>
<dbReference type="Proteomes" id="UP000316621">
    <property type="component" value="Chromosome 10"/>
</dbReference>
<evidence type="ECO:0000256" key="1">
    <source>
        <dbReference type="ARBA" id="ARBA00022723"/>
    </source>
</evidence>
<keyword evidence="3" id="KW-0862">Zinc</keyword>
<name>A0A4Y7LAQ6_PAPSO</name>
<dbReference type="AlphaFoldDB" id="A0A4Y7LAQ6"/>
<dbReference type="Pfam" id="PF13639">
    <property type="entry name" value="zf-RING_2"/>
    <property type="match status" value="1"/>
</dbReference>
<dbReference type="Gene3D" id="3.30.40.10">
    <property type="entry name" value="Zinc/RING finger domain, C3HC4 (zinc finger)"/>
    <property type="match status" value="1"/>
</dbReference>
<dbReference type="GO" id="GO:0008270">
    <property type="term" value="F:zinc ion binding"/>
    <property type="evidence" value="ECO:0007669"/>
    <property type="project" value="UniProtKB-KW"/>
</dbReference>
<evidence type="ECO:0000256" key="3">
    <source>
        <dbReference type="ARBA" id="ARBA00022833"/>
    </source>
</evidence>
<accession>A0A4Y7LAQ6</accession>
<dbReference type="PANTHER" id="PTHR15710">
    <property type="entry name" value="E3 UBIQUITIN-PROTEIN LIGASE PRAJA"/>
    <property type="match status" value="1"/>
</dbReference>
<protein>
    <recommendedName>
        <fullName evidence="5">RING-type domain-containing protein</fullName>
    </recommendedName>
</protein>
<keyword evidence="2 4" id="KW-0863">Zinc-finger</keyword>
<proteinExistence type="predicted"/>
<dbReference type="EMBL" id="CM010724">
    <property type="protein sequence ID" value="RZC81730.1"/>
    <property type="molecule type" value="Genomic_DNA"/>
</dbReference>
<feature type="domain" description="RING-type" evidence="5">
    <location>
        <begin position="85"/>
        <end position="124"/>
    </location>
</feature>
<dbReference type="SMART" id="SM00184">
    <property type="entry name" value="RING"/>
    <property type="match status" value="1"/>
</dbReference>
<organism evidence="6 7">
    <name type="scientific">Papaver somniferum</name>
    <name type="common">Opium poppy</name>
    <dbReference type="NCBI Taxonomy" id="3469"/>
    <lineage>
        <taxon>Eukaryota</taxon>
        <taxon>Viridiplantae</taxon>
        <taxon>Streptophyta</taxon>
        <taxon>Embryophyta</taxon>
        <taxon>Tracheophyta</taxon>
        <taxon>Spermatophyta</taxon>
        <taxon>Magnoliopsida</taxon>
        <taxon>Ranunculales</taxon>
        <taxon>Papaveraceae</taxon>
        <taxon>Papaveroideae</taxon>
        <taxon>Papaver</taxon>
    </lineage>
</organism>
<dbReference type="SUPFAM" id="SSF57850">
    <property type="entry name" value="RING/U-box"/>
    <property type="match status" value="1"/>
</dbReference>
<keyword evidence="1" id="KW-0479">Metal-binding</keyword>
<dbReference type="Gramene" id="RZC81730">
    <property type="protein sequence ID" value="RZC81730"/>
    <property type="gene ID" value="C5167_044307"/>
</dbReference>
<reference evidence="6 7" key="1">
    <citation type="journal article" date="2018" name="Science">
        <title>The opium poppy genome and morphinan production.</title>
        <authorList>
            <person name="Guo L."/>
            <person name="Winzer T."/>
            <person name="Yang X."/>
            <person name="Li Y."/>
            <person name="Ning Z."/>
            <person name="He Z."/>
            <person name="Teodor R."/>
            <person name="Lu Y."/>
            <person name="Bowser T.A."/>
            <person name="Graham I.A."/>
            <person name="Ye K."/>
        </authorList>
    </citation>
    <scope>NUCLEOTIDE SEQUENCE [LARGE SCALE GENOMIC DNA]</scope>
    <source>
        <strain evidence="7">cv. HN1</strain>
        <tissue evidence="6">Leaves</tissue>
    </source>
</reference>
<dbReference type="InterPro" id="IPR013083">
    <property type="entry name" value="Znf_RING/FYVE/PHD"/>
</dbReference>
<dbReference type="OMA" id="NGGEANH"/>
<dbReference type="InterPro" id="IPR001841">
    <property type="entry name" value="Znf_RING"/>
</dbReference>
<sequence>MSSMTTMMRFNFPDSHSRVLEDSFDLDLVLEDPAQVGTISTTTATNDNLKDHEDIESLSNKLMVDMMPVVLIENDNSSNHLSWMVCMDRFPVGTRAKSLPCNHIFHDHCILAWLGQHNSCPLCRSEIVTNGGEANH</sequence>
<dbReference type="STRING" id="3469.A0A4Y7LAQ6"/>
<keyword evidence="7" id="KW-1185">Reference proteome</keyword>
<gene>
    <name evidence="6" type="ORF">C5167_044307</name>
</gene>
<evidence type="ECO:0000256" key="4">
    <source>
        <dbReference type="PROSITE-ProRule" id="PRU00175"/>
    </source>
</evidence>